<sequence length="75" mass="8346">MCGHPDWDTFEAEAGEHVCAGCGNPFWLTIETEHLFVTETIEDHLVAIGRKQPQPLELTPLEEAIARAERGFANV</sequence>
<reference evidence="1 2" key="1">
    <citation type="journal article" date="2010" name="BMC Genomics">
        <title>Metabolic flexibility revealed in the genome of the cyst-forming alpha-1 proteobacterium Rhodospirillum centenum.</title>
        <authorList>
            <person name="Lu Y.K."/>
            <person name="Marden J."/>
            <person name="Han M."/>
            <person name="Swingley W.D."/>
            <person name="Mastrian S.D."/>
            <person name="Chowdhury S.R."/>
            <person name="Hao J."/>
            <person name="Helmy T."/>
            <person name="Kim S."/>
            <person name="Kurdoglu A.A."/>
            <person name="Matthies H.J."/>
            <person name="Rollo D."/>
            <person name="Stothard P."/>
            <person name="Blankenship R.E."/>
            <person name="Bauer C.E."/>
            <person name="Touchman J.W."/>
        </authorList>
    </citation>
    <scope>NUCLEOTIDE SEQUENCE [LARGE SCALE GENOMIC DNA]</scope>
    <source>
        <strain evidence="2">ATCC 51521 / SW</strain>
    </source>
</reference>
<dbReference type="EMBL" id="CP000613">
    <property type="protein sequence ID" value="ACI98516.1"/>
    <property type="molecule type" value="Genomic_DNA"/>
</dbReference>
<keyword evidence="2" id="KW-1185">Reference proteome</keyword>
<gene>
    <name evidence="1" type="ordered locus">RC1_1100</name>
</gene>
<dbReference type="Proteomes" id="UP000001591">
    <property type="component" value="Chromosome"/>
</dbReference>
<dbReference type="HOGENOM" id="CLU_2668633_0_0_5"/>
<organism evidence="1 2">
    <name type="scientific">Rhodospirillum centenum (strain ATCC 51521 / SW)</name>
    <dbReference type="NCBI Taxonomy" id="414684"/>
    <lineage>
        <taxon>Bacteria</taxon>
        <taxon>Pseudomonadati</taxon>
        <taxon>Pseudomonadota</taxon>
        <taxon>Alphaproteobacteria</taxon>
        <taxon>Rhodospirillales</taxon>
        <taxon>Rhodospirillaceae</taxon>
        <taxon>Rhodospirillum</taxon>
    </lineage>
</organism>
<name>B6IST0_RHOCS</name>
<evidence type="ECO:0000313" key="2">
    <source>
        <dbReference type="Proteomes" id="UP000001591"/>
    </source>
</evidence>
<dbReference type="KEGG" id="rce:RC1_1100"/>
<proteinExistence type="predicted"/>
<protein>
    <submittedName>
        <fullName evidence="1">Uncharacterized protein</fullName>
    </submittedName>
</protein>
<evidence type="ECO:0000313" key="1">
    <source>
        <dbReference type="EMBL" id="ACI98516.1"/>
    </source>
</evidence>
<accession>B6IST0</accession>
<dbReference type="AlphaFoldDB" id="B6IST0"/>
<dbReference type="STRING" id="414684.RC1_1100"/>